<reference evidence="1" key="1">
    <citation type="journal article" date="2022" name="bioRxiv">
        <title>Sequencing and chromosome-scale assembly of the giantPleurodeles waltlgenome.</title>
        <authorList>
            <person name="Brown T."/>
            <person name="Elewa A."/>
            <person name="Iarovenko S."/>
            <person name="Subramanian E."/>
            <person name="Araus A.J."/>
            <person name="Petzold A."/>
            <person name="Susuki M."/>
            <person name="Suzuki K.-i.T."/>
            <person name="Hayashi T."/>
            <person name="Toyoda A."/>
            <person name="Oliveira C."/>
            <person name="Osipova E."/>
            <person name="Leigh N.D."/>
            <person name="Simon A."/>
            <person name="Yun M.H."/>
        </authorList>
    </citation>
    <scope>NUCLEOTIDE SEQUENCE</scope>
    <source>
        <strain evidence="1">20211129_DDA</strain>
        <tissue evidence="1">Liver</tissue>
    </source>
</reference>
<comment type="caution">
    <text evidence="1">The sequence shown here is derived from an EMBL/GenBank/DDBJ whole genome shotgun (WGS) entry which is preliminary data.</text>
</comment>
<protein>
    <submittedName>
        <fullName evidence="1">Uncharacterized protein</fullName>
    </submittedName>
</protein>
<evidence type="ECO:0000313" key="2">
    <source>
        <dbReference type="Proteomes" id="UP001066276"/>
    </source>
</evidence>
<keyword evidence="2" id="KW-1185">Reference proteome</keyword>
<dbReference type="Proteomes" id="UP001066276">
    <property type="component" value="Chromosome 4_2"/>
</dbReference>
<gene>
    <name evidence="1" type="ORF">NDU88_000094</name>
</gene>
<sequence>MRSKGGTIYMDEVPKLPSGLVATDDSLINKVIYWLRVQCNCLSVIRADILEVGRHSQHGSNFDVISICFADKLLVDKPMDCESRTSYLRDLSGVGIKVVSHAPAANPSLLLDGLASIQKCALAPVAKFSHIPSAID</sequence>
<evidence type="ECO:0000313" key="1">
    <source>
        <dbReference type="EMBL" id="KAJ1159587.1"/>
    </source>
</evidence>
<accession>A0AAV7S5W6</accession>
<organism evidence="1 2">
    <name type="scientific">Pleurodeles waltl</name>
    <name type="common">Iberian ribbed newt</name>
    <dbReference type="NCBI Taxonomy" id="8319"/>
    <lineage>
        <taxon>Eukaryota</taxon>
        <taxon>Metazoa</taxon>
        <taxon>Chordata</taxon>
        <taxon>Craniata</taxon>
        <taxon>Vertebrata</taxon>
        <taxon>Euteleostomi</taxon>
        <taxon>Amphibia</taxon>
        <taxon>Batrachia</taxon>
        <taxon>Caudata</taxon>
        <taxon>Salamandroidea</taxon>
        <taxon>Salamandridae</taxon>
        <taxon>Pleurodelinae</taxon>
        <taxon>Pleurodeles</taxon>
    </lineage>
</organism>
<proteinExistence type="predicted"/>
<name>A0AAV7S5W6_PLEWA</name>
<dbReference type="EMBL" id="JANPWB010000008">
    <property type="protein sequence ID" value="KAJ1159587.1"/>
    <property type="molecule type" value="Genomic_DNA"/>
</dbReference>
<dbReference type="AlphaFoldDB" id="A0AAV7S5W6"/>